<sequence length="145" mass="17272">FEIFFNFSTEVWLLVNDPDNPRIQEKIKDGVIAFDYEFSSTDIENMMREMVEYTNDIKRQSYVQENRQSRCFVATVIYMDIDALEVIKLRCWRDTRLNKSLCGSIIIKVYYLLGPYYARIISTQPILKKVTKNILDRIVRKLPLK</sequence>
<comment type="caution">
    <text evidence="1">The sequence shown here is derived from an EMBL/GenBank/DDBJ whole genome shotgun (WGS) entry which is preliminary data.</text>
</comment>
<proteinExistence type="predicted"/>
<dbReference type="EMBL" id="BARV01021567">
    <property type="protein sequence ID" value="GAI25113.1"/>
    <property type="molecule type" value="Genomic_DNA"/>
</dbReference>
<dbReference type="AlphaFoldDB" id="X1M194"/>
<name>X1M194_9ZZZZ</name>
<gene>
    <name evidence="1" type="ORF">S06H3_35703</name>
</gene>
<dbReference type="InterPro" id="IPR049886">
    <property type="entry name" value="CFI_box_CTERM_dom"/>
</dbReference>
<accession>X1M194</accession>
<reference evidence="1" key="1">
    <citation type="journal article" date="2014" name="Front. Microbiol.">
        <title>High frequency of phylogenetically diverse reductive dehalogenase-homologous genes in deep subseafloor sedimentary metagenomes.</title>
        <authorList>
            <person name="Kawai M."/>
            <person name="Futagami T."/>
            <person name="Toyoda A."/>
            <person name="Takaki Y."/>
            <person name="Nishi S."/>
            <person name="Hori S."/>
            <person name="Arai W."/>
            <person name="Tsubouchi T."/>
            <person name="Morono Y."/>
            <person name="Uchiyama I."/>
            <person name="Ito T."/>
            <person name="Fujiyama A."/>
            <person name="Inagaki F."/>
            <person name="Takami H."/>
        </authorList>
    </citation>
    <scope>NUCLEOTIDE SEQUENCE</scope>
    <source>
        <strain evidence="1">Expedition CK06-06</strain>
    </source>
</reference>
<evidence type="ECO:0000313" key="1">
    <source>
        <dbReference type="EMBL" id="GAI25113.1"/>
    </source>
</evidence>
<protein>
    <submittedName>
        <fullName evidence="1">Uncharacterized protein</fullName>
    </submittedName>
</protein>
<organism evidence="1">
    <name type="scientific">marine sediment metagenome</name>
    <dbReference type="NCBI Taxonomy" id="412755"/>
    <lineage>
        <taxon>unclassified sequences</taxon>
        <taxon>metagenomes</taxon>
        <taxon>ecological metagenomes</taxon>
    </lineage>
</organism>
<dbReference type="NCBIfam" id="NF041770">
    <property type="entry name" value="CFI_box_CTERM"/>
    <property type="match status" value="1"/>
</dbReference>
<feature type="non-terminal residue" evidence="1">
    <location>
        <position position="1"/>
    </location>
</feature>